<evidence type="ECO:0000259" key="1">
    <source>
        <dbReference type="Pfam" id="PF10108"/>
    </source>
</evidence>
<dbReference type="GO" id="GO:0004527">
    <property type="term" value="F:exonuclease activity"/>
    <property type="evidence" value="ECO:0007669"/>
    <property type="project" value="UniProtKB-KW"/>
</dbReference>
<reference evidence="3" key="1">
    <citation type="submission" date="2017-09" db="EMBL/GenBank/DDBJ databases">
        <title>Depth-based differentiation of microbial function through sediment-hosted aquifers and enrichment of novel symbionts in the deep terrestrial subsurface.</title>
        <authorList>
            <person name="Probst A.J."/>
            <person name="Ladd B."/>
            <person name="Jarett J.K."/>
            <person name="Geller-Mcgrath D.E."/>
            <person name="Sieber C.M.K."/>
            <person name="Emerson J.B."/>
            <person name="Anantharaman K."/>
            <person name="Thomas B.C."/>
            <person name="Malmstrom R."/>
            <person name="Stieglmeier M."/>
            <person name="Klingl A."/>
            <person name="Woyke T."/>
            <person name="Ryan C.M."/>
            <person name="Banfield J.F."/>
        </authorList>
    </citation>
    <scope>NUCLEOTIDE SEQUENCE [LARGE SCALE GENOMIC DNA]</scope>
</reference>
<name>A0A2M8LB03_9BACT</name>
<dbReference type="Proteomes" id="UP000230959">
    <property type="component" value="Unassembled WGS sequence"/>
</dbReference>
<dbReference type="InterPro" id="IPR036397">
    <property type="entry name" value="RNaseH_sf"/>
</dbReference>
<dbReference type="InterPro" id="IPR019288">
    <property type="entry name" value="3'-5'_exonuclease_PolB-like"/>
</dbReference>
<dbReference type="Gene3D" id="3.30.420.10">
    <property type="entry name" value="Ribonuclease H-like superfamily/Ribonuclease H"/>
    <property type="match status" value="1"/>
</dbReference>
<dbReference type="EMBL" id="PFER01000012">
    <property type="protein sequence ID" value="PJE73802.1"/>
    <property type="molecule type" value="Genomic_DNA"/>
</dbReference>
<dbReference type="SUPFAM" id="SSF53098">
    <property type="entry name" value="Ribonuclease H-like"/>
    <property type="match status" value="1"/>
</dbReference>
<protein>
    <submittedName>
        <fullName evidence="2">3'-5' exonuclease</fullName>
    </submittedName>
</protein>
<dbReference type="GO" id="GO:0003676">
    <property type="term" value="F:nucleic acid binding"/>
    <property type="evidence" value="ECO:0007669"/>
    <property type="project" value="InterPro"/>
</dbReference>
<keyword evidence="2" id="KW-0269">Exonuclease</keyword>
<dbReference type="InterPro" id="IPR012337">
    <property type="entry name" value="RNaseH-like_sf"/>
</dbReference>
<evidence type="ECO:0000313" key="3">
    <source>
        <dbReference type="Proteomes" id="UP000230959"/>
    </source>
</evidence>
<comment type="caution">
    <text evidence="2">The sequence shown here is derived from an EMBL/GenBank/DDBJ whole genome shotgun (WGS) entry which is preliminary data.</text>
</comment>
<accession>A0A2M8LB03</accession>
<feature type="domain" description="Predicted 3'-5' exonuclease PolB-like" evidence="1">
    <location>
        <begin position="95"/>
        <end position="222"/>
    </location>
</feature>
<sequence>MSLVFDIETIGEDFDGLDDITKETLTKWIKKESADEEEYEKSLEDIKNGLGFSPLTGQIVAIGVLDSVKNKGTIYFQSPGSEGKDFEEGGYKFRSCSEKEMLEKFWDGAKHYDEFVSFNGRGFDAPFLIVRSAIHKIKPSVDLMAYRYIESQKYGAKHIDLLDQLSFYGALRRKGGLHLWSRAFGIKSPKEDGVTGDDVAKLFKEGRYEDIARYNVGDLEATKELYEYWRDYIKSF</sequence>
<keyword evidence="2" id="KW-0378">Hydrolase</keyword>
<evidence type="ECO:0000313" key="2">
    <source>
        <dbReference type="EMBL" id="PJE73802.1"/>
    </source>
</evidence>
<dbReference type="AlphaFoldDB" id="A0A2M8LB03"/>
<gene>
    <name evidence="2" type="ORF">COV02_00665</name>
</gene>
<organism evidence="2 3">
    <name type="scientific">Candidatus Terrybacteria bacterium CG10_big_fil_rev_8_21_14_0_10_41_10</name>
    <dbReference type="NCBI Taxonomy" id="1975026"/>
    <lineage>
        <taxon>Bacteria</taxon>
        <taxon>Candidatus Terryibacteriota</taxon>
    </lineage>
</organism>
<dbReference type="Pfam" id="PF10108">
    <property type="entry name" value="DNA_pol_B_exo2"/>
    <property type="match status" value="1"/>
</dbReference>
<proteinExistence type="predicted"/>
<keyword evidence="2" id="KW-0540">Nuclease</keyword>